<organism evidence="2 3">
    <name type="scientific">Linum trigynum</name>
    <dbReference type="NCBI Taxonomy" id="586398"/>
    <lineage>
        <taxon>Eukaryota</taxon>
        <taxon>Viridiplantae</taxon>
        <taxon>Streptophyta</taxon>
        <taxon>Embryophyta</taxon>
        <taxon>Tracheophyta</taxon>
        <taxon>Spermatophyta</taxon>
        <taxon>Magnoliopsida</taxon>
        <taxon>eudicotyledons</taxon>
        <taxon>Gunneridae</taxon>
        <taxon>Pentapetalae</taxon>
        <taxon>rosids</taxon>
        <taxon>fabids</taxon>
        <taxon>Malpighiales</taxon>
        <taxon>Linaceae</taxon>
        <taxon>Linum</taxon>
    </lineage>
</organism>
<feature type="compositionally biased region" description="Low complexity" evidence="1">
    <location>
        <begin position="69"/>
        <end position="85"/>
    </location>
</feature>
<accession>A0AAV2E022</accession>
<dbReference type="EMBL" id="OZ034816">
    <property type="protein sequence ID" value="CAL1379123.1"/>
    <property type="molecule type" value="Genomic_DNA"/>
</dbReference>
<evidence type="ECO:0000313" key="2">
    <source>
        <dbReference type="EMBL" id="CAL1379123.1"/>
    </source>
</evidence>
<sequence>MKGDALVFPCNCEAATTRIKGGAGDDSSSAKAVGRMAAAGGIGTWPRWSSSVATCFGGGAAAATTTLVDGSGADESSDDASAGCGSRDGGPHSARVWLEVLSGLLSYSRRELPS</sequence>
<evidence type="ECO:0000256" key="1">
    <source>
        <dbReference type="SAM" id="MobiDB-lite"/>
    </source>
</evidence>
<gene>
    <name evidence="2" type="ORF">LTRI10_LOCUS20663</name>
</gene>
<feature type="region of interest" description="Disordered" evidence="1">
    <location>
        <begin position="69"/>
        <end position="91"/>
    </location>
</feature>
<proteinExistence type="predicted"/>
<name>A0AAV2E022_9ROSI</name>
<dbReference type="Proteomes" id="UP001497516">
    <property type="component" value="Chromosome 3"/>
</dbReference>
<evidence type="ECO:0000313" key="3">
    <source>
        <dbReference type="Proteomes" id="UP001497516"/>
    </source>
</evidence>
<protein>
    <submittedName>
        <fullName evidence="2">Uncharacterized protein</fullName>
    </submittedName>
</protein>
<keyword evidence="3" id="KW-1185">Reference proteome</keyword>
<reference evidence="2 3" key="1">
    <citation type="submission" date="2024-04" db="EMBL/GenBank/DDBJ databases">
        <authorList>
            <person name="Fracassetti M."/>
        </authorList>
    </citation>
    <scope>NUCLEOTIDE SEQUENCE [LARGE SCALE GENOMIC DNA]</scope>
</reference>
<dbReference type="AlphaFoldDB" id="A0AAV2E022"/>